<dbReference type="InterPro" id="IPR023286">
    <property type="entry name" value="ABATE_dom_sf"/>
</dbReference>
<dbReference type="PANTHER" id="PTHR35525:SF3">
    <property type="entry name" value="BLL6575 PROTEIN"/>
    <property type="match status" value="1"/>
</dbReference>
<feature type="domain" description="Zinc finger CGNR" evidence="1">
    <location>
        <begin position="139"/>
        <end position="182"/>
    </location>
</feature>
<evidence type="ECO:0000313" key="3">
    <source>
        <dbReference type="Proteomes" id="UP000241085"/>
    </source>
</evidence>
<dbReference type="PANTHER" id="PTHR35525">
    <property type="entry name" value="BLL6575 PROTEIN"/>
    <property type="match status" value="1"/>
</dbReference>
<dbReference type="EMBL" id="PZPL01000002">
    <property type="protein sequence ID" value="PTL71384.1"/>
    <property type="molecule type" value="Genomic_DNA"/>
</dbReference>
<dbReference type="SUPFAM" id="SSF160904">
    <property type="entry name" value="Jann2411-like"/>
    <property type="match status" value="1"/>
</dbReference>
<evidence type="ECO:0000259" key="1">
    <source>
        <dbReference type="Pfam" id="PF11706"/>
    </source>
</evidence>
<gene>
    <name evidence="2" type="ORF">C1I63_18670</name>
</gene>
<dbReference type="Pfam" id="PF11706">
    <property type="entry name" value="zf-CGNR"/>
    <property type="match status" value="1"/>
</dbReference>
<sequence>MTGSDGRRWFFDSGSLALDFAYTGDFGYGNPQWESLRSPADLGTWLTSRFEEPGAPVSDPVYQRARELRAAVTFAARAIAGGSRPEPAQVDTINAHASAHAVGPLLDGGTEQPPAPTADQMLATLAQEAVIAFSADSDRLRHCQADDCGLIFLDVSRPGSRRWCSMQRCGGRAKARAHYDRHRHEGE</sequence>
<reference evidence="2 3" key="1">
    <citation type="submission" date="2018-03" db="EMBL/GenBank/DDBJ databases">
        <title>Bacteriophage NCPPB3778 and a type I-E CRISPR drive the evolution of the US Biological Select Agent, Rathayibacter toxicus.</title>
        <authorList>
            <person name="Davis E.W.II."/>
            <person name="Tabima J.F."/>
            <person name="Weisberg A.J."/>
            <person name="Dantas Lopes L."/>
            <person name="Wiseman M.S."/>
            <person name="Wiseman M.S."/>
            <person name="Pupko T."/>
            <person name="Belcher M.S."/>
            <person name="Sechler A.J."/>
            <person name="Tancos M.A."/>
            <person name="Schroeder B.K."/>
            <person name="Murray T.D."/>
            <person name="Luster D.G."/>
            <person name="Schneider W.L."/>
            <person name="Rogers E."/>
            <person name="Andreote F.D."/>
            <person name="Grunwald N.J."/>
            <person name="Putnam M.L."/>
            <person name="Chang J.H."/>
        </authorList>
    </citation>
    <scope>NUCLEOTIDE SEQUENCE [LARGE SCALE GENOMIC DNA]</scope>
    <source>
        <strain evidence="2 3">DSM 15933</strain>
    </source>
</reference>
<accession>A0A2T4UPD7</accession>
<dbReference type="InterPro" id="IPR021005">
    <property type="entry name" value="Znf_CGNR"/>
</dbReference>
<comment type="caution">
    <text evidence="2">The sequence shown here is derived from an EMBL/GenBank/DDBJ whole genome shotgun (WGS) entry which is preliminary data.</text>
</comment>
<dbReference type="RefSeq" id="WP_107576069.1">
    <property type="nucleotide sequence ID" value="NZ_PZPL01000002.1"/>
</dbReference>
<dbReference type="Gene3D" id="1.10.3300.10">
    <property type="entry name" value="Jann2411-like domain"/>
    <property type="match status" value="1"/>
</dbReference>
<dbReference type="Pfam" id="PF07336">
    <property type="entry name" value="ABATE"/>
    <property type="match status" value="1"/>
</dbReference>
<organism evidence="2 3">
    <name type="scientific">Rathayibacter caricis DSM 15933</name>
    <dbReference type="NCBI Taxonomy" id="1328867"/>
    <lineage>
        <taxon>Bacteria</taxon>
        <taxon>Bacillati</taxon>
        <taxon>Actinomycetota</taxon>
        <taxon>Actinomycetes</taxon>
        <taxon>Micrococcales</taxon>
        <taxon>Microbacteriaceae</taxon>
        <taxon>Rathayibacter</taxon>
    </lineage>
</organism>
<dbReference type="Proteomes" id="UP000241085">
    <property type="component" value="Unassembled WGS sequence"/>
</dbReference>
<protein>
    <recommendedName>
        <fullName evidence="1">Zinc finger CGNR domain-containing protein</fullName>
    </recommendedName>
</protein>
<keyword evidence="3" id="KW-1185">Reference proteome</keyword>
<name>A0A2T4UPD7_9MICO</name>
<evidence type="ECO:0000313" key="2">
    <source>
        <dbReference type="EMBL" id="PTL71384.1"/>
    </source>
</evidence>
<dbReference type="AlphaFoldDB" id="A0A2T4UPD7"/>
<dbReference type="InterPro" id="IPR010852">
    <property type="entry name" value="ABATE"/>
</dbReference>
<proteinExistence type="predicted"/>